<gene>
    <name evidence="4" type="ORF">SCABRO_01862</name>
</gene>
<dbReference type="PANTHER" id="PTHR33371">
    <property type="entry name" value="INTERMEMBRANE PHOSPHOLIPID TRANSPORT SYSTEM BINDING PROTEIN MLAD-RELATED"/>
    <property type="match status" value="1"/>
</dbReference>
<evidence type="ECO:0000256" key="1">
    <source>
        <dbReference type="SAM" id="MobiDB-lite"/>
    </source>
</evidence>
<dbReference type="Proteomes" id="UP000030652">
    <property type="component" value="Unassembled WGS sequence"/>
</dbReference>
<evidence type="ECO:0000259" key="3">
    <source>
        <dbReference type="Pfam" id="PF02470"/>
    </source>
</evidence>
<keyword evidence="2" id="KW-0812">Transmembrane</keyword>
<protein>
    <submittedName>
        <fullName evidence="4">ABC-transporter component</fullName>
    </submittedName>
</protein>
<dbReference type="Pfam" id="PF02470">
    <property type="entry name" value="MlaD"/>
    <property type="match status" value="1"/>
</dbReference>
<comment type="caution">
    <text evidence="4">The sequence shown here is derived from an EMBL/GenBank/DDBJ whole genome shotgun (WGS) entry which is preliminary data.</text>
</comment>
<accession>A0A0B0ENV4</accession>
<reference evidence="4 5" key="1">
    <citation type="submission" date="2014-10" db="EMBL/GenBank/DDBJ databases">
        <title>Draft genome of anammox bacterium scalindua brodae, obtained using differential coverage binning of sequence data from two enrichment reactors.</title>
        <authorList>
            <person name="Speth D.R."/>
            <person name="Russ L."/>
            <person name="Kartal B."/>
            <person name="Op den Camp H.J."/>
            <person name="Dutilh B.E."/>
            <person name="Jetten M.S."/>
        </authorList>
    </citation>
    <scope>NUCLEOTIDE SEQUENCE [LARGE SCALE GENOMIC DNA]</scope>
    <source>
        <strain evidence="4">RU1</strain>
    </source>
</reference>
<dbReference type="InterPro" id="IPR003399">
    <property type="entry name" value="Mce/MlaD"/>
</dbReference>
<dbReference type="eggNOG" id="COG1463">
    <property type="taxonomic scope" value="Bacteria"/>
</dbReference>
<keyword evidence="2" id="KW-0472">Membrane</keyword>
<organism evidence="4 5">
    <name type="scientific">Candidatus Scalindua brodae</name>
    <dbReference type="NCBI Taxonomy" id="237368"/>
    <lineage>
        <taxon>Bacteria</taxon>
        <taxon>Pseudomonadati</taxon>
        <taxon>Planctomycetota</taxon>
        <taxon>Candidatus Brocadiia</taxon>
        <taxon>Candidatus Brocadiales</taxon>
        <taxon>Candidatus Scalinduaceae</taxon>
        <taxon>Candidatus Scalindua</taxon>
    </lineage>
</organism>
<dbReference type="PANTHER" id="PTHR33371:SF4">
    <property type="entry name" value="INTERMEMBRANE PHOSPHOLIPID TRANSPORT SYSTEM BINDING PROTEIN MLAD"/>
    <property type="match status" value="1"/>
</dbReference>
<sequence>MINQKAKFFVGLFIATGIGLAVVTIILLGMNRFLEKGRFYAVYFNESVQGLKIDSPVKYRGVTIGHIERIALAPDSELIEVVLKIEADITLEENMVAQQKAVGITGSKFIELDLMDGSTDSSSPDLKFPTEYRVLASRPSNISELFRSVDDIVKKLNTLDIVNISDSLKTTLNSLDQSLHDFDAKGISNDIKTSLNIINKSFDQKRWGKLITGLEINVIALEKVINSADGLMQKTSDILGQTGTEISGISNHLTVVGQNLEKTTGNLDNLMEQISAHPSQLLFGEPPPERKLGDVNE</sequence>
<dbReference type="EMBL" id="JRYO01000135">
    <property type="protein sequence ID" value="KHE92305.1"/>
    <property type="molecule type" value="Genomic_DNA"/>
</dbReference>
<keyword evidence="2" id="KW-1133">Transmembrane helix</keyword>
<proteinExistence type="predicted"/>
<feature type="transmembrane region" description="Helical" evidence="2">
    <location>
        <begin position="6"/>
        <end position="28"/>
    </location>
</feature>
<name>A0A0B0ENV4_9BACT</name>
<dbReference type="AlphaFoldDB" id="A0A0B0ENV4"/>
<evidence type="ECO:0000256" key="2">
    <source>
        <dbReference type="SAM" id="Phobius"/>
    </source>
</evidence>
<evidence type="ECO:0000313" key="5">
    <source>
        <dbReference type="Proteomes" id="UP000030652"/>
    </source>
</evidence>
<dbReference type="InterPro" id="IPR052336">
    <property type="entry name" value="MlaD_Phospholipid_Transporter"/>
</dbReference>
<feature type="compositionally biased region" description="Basic and acidic residues" evidence="1">
    <location>
        <begin position="287"/>
        <end position="297"/>
    </location>
</feature>
<feature type="region of interest" description="Disordered" evidence="1">
    <location>
        <begin position="278"/>
        <end position="297"/>
    </location>
</feature>
<feature type="domain" description="Mce/MlaD" evidence="3">
    <location>
        <begin position="37"/>
        <end position="113"/>
    </location>
</feature>
<evidence type="ECO:0000313" key="4">
    <source>
        <dbReference type="EMBL" id="KHE92305.1"/>
    </source>
</evidence>